<dbReference type="EMBL" id="JAFJZO010000030">
    <property type="protein sequence ID" value="KAG5498488.1"/>
    <property type="molecule type" value="Genomic_DNA"/>
</dbReference>
<evidence type="ECO:0000313" key="3">
    <source>
        <dbReference type="Proteomes" id="UP000674318"/>
    </source>
</evidence>
<sequence>MSQRLLMRGRIKRSREDTDETSVHEGCAPPLDHLLATPPRDTNGSALLIPSNPFVAPVHHSRSPSVCTTIGTDGGLSEDSVFILDISSHSCLHSRRCTSMAVPSEAEANQWQRELSDFFTKLDTQPLRIVPQ</sequence>
<evidence type="ECO:0000313" key="2">
    <source>
        <dbReference type="EMBL" id="KAG5498488.1"/>
    </source>
</evidence>
<dbReference type="GeneID" id="94288875"/>
<dbReference type="OrthoDB" id="271231at2759"/>
<gene>
    <name evidence="2" type="ORF">JKF63_02774</name>
</gene>
<comment type="caution">
    <text evidence="2">The sequence shown here is derived from an EMBL/GenBank/DDBJ whole genome shotgun (WGS) entry which is preliminary data.</text>
</comment>
<dbReference type="Proteomes" id="UP000674318">
    <property type="component" value="Unassembled WGS sequence"/>
</dbReference>
<organism evidence="2 3">
    <name type="scientific">Porcisia hertigi</name>
    <dbReference type="NCBI Taxonomy" id="2761500"/>
    <lineage>
        <taxon>Eukaryota</taxon>
        <taxon>Discoba</taxon>
        <taxon>Euglenozoa</taxon>
        <taxon>Kinetoplastea</taxon>
        <taxon>Metakinetoplastina</taxon>
        <taxon>Trypanosomatida</taxon>
        <taxon>Trypanosomatidae</taxon>
        <taxon>Leishmaniinae</taxon>
        <taxon>Porcisia</taxon>
    </lineage>
</organism>
<dbReference type="KEGG" id="phet:94288875"/>
<protein>
    <submittedName>
        <fullName evidence="2">Uncharacterized protein</fullName>
    </submittedName>
</protein>
<dbReference type="RefSeq" id="XP_067755242.1">
    <property type="nucleotide sequence ID" value="XM_067898798.1"/>
</dbReference>
<reference evidence="2 3" key="1">
    <citation type="submission" date="2021-02" db="EMBL/GenBank/DDBJ databases">
        <title>Porcisia hertigi Genome sequencing and assembly.</title>
        <authorList>
            <person name="Almutairi H."/>
            <person name="Gatherer D."/>
        </authorList>
    </citation>
    <scope>NUCLEOTIDE SEQUENCE [LARGE SCALE GENOMIC DNA]</scope>
    <source>
        <strain evidence="2 3">C119</strain>
    </source>
</reference>
<keyword evidence="3" id="KW-1185">Reference proteome</keyword>
<accession>A0A836LFS8</accession>
<evidence type="ECO:0000256" key="1">
    <source>
        <dbReference type="SAM" id="MobiDB-lite"/>
    </source>
</evidence>
<proteinExistence type="predicted"/>
<feature type="region of interest" description="Disordered" evidence="1">
    <location>
        <begin position="1"/>
        <end position="43"/>
    </location>
</feature>
<name>A0A836LFS8_9TRYP</name>
<dbReference type="AlphaFoldDB" id="A0A836LFS8"/>